<dbReference type="GO" id="GO:0044877">
    <property type="term" value="F:protein-containing complex binding"/>
    <property type="evidence" value="ECO:0007669"/>
    <property type="project" value="TreeGrafter"/>
</dbReference>
<evidence type="ECO:0000256" key="2">
    <source>
        <dbReference type="ARBA" id="ARBA00022448"/>
    </source>
</evidence>
<keyword evidence="3" id="KW-0967">Endosome</keyword>
<evidence type="ECO:0000313" key="10">
    <source>
        <dbReference type="Proteomes" id="UP000292447"/>
    </source>
</evidence>
<evidence type="ECO:0000259" key="7">
    <source>
        <dbReference type="PROSITE" id="PS51310"/>
    </source>
</evidence>
<dbReference type="PROSITE" id="PS51313">
    <property type="entry name" value="VPS28_N"/>
    <property type="match status" value="1"/>
</dbReference>
<dbReference type="Gene3D" id="1.20.1440.200">
    <property type="match status" value="1"/>
</dbReference>
<feature type="compositionally biased region" description="Low complexity" evidence="6">
    <location>
        <begin position="1"/>
        <end position="18"/>
    </location>
</feature>
<dbReference type="SUPFAM" id="SSF140427">
    <property type="entry name" value="VPS28 C-terminal domain-like"/>
    <property type="match status" value="1"/>
</dbReference>
<comment type="subcellular location">
    <subcellularLocation>
        <location evidence="1">Endosome</location>
    </subcellularLocation>
</comment>
<organism evidence="9 10">
    <name type="scientific">Metschnikowia aff. pulcherrima</name>
    <dbReference type="NCBI Taxonomy" id="2163413"/>
    <lineage>
        <taxon>Eukaryota</taxon>
        <taxon>Fungi</taxon>
        <taxon>Dikarya</taxon>
        <taxon>Ascomycota</taxon>
        <taxon>Saccharomycotina</taxon>
        <taxon>Pichiomycetes</taxon>
        <taxon>Metschnikowiaceae</taxon>
        <taxon>Metschnikowia</taxon>
    </lineage>
</organism>
<keyword evidence="4 5" id="KW-0653">Protein transport</keyword>
<dbReference type="Pfam" id="PF03997">
    <property type="entry name" value="VPS28"/>
    <property type="match status" value="1"/>
</dbReference>
<dbReference type="GO" id="GO:0000813">
    <property type="term" value="C:ESCRT I complex"/>
    <property type="evidence" value="ECO:0007669"/>
    <property type="project" value="InterPro"/>
</dbReference>
<protein>
    <submittedName>
        <fullName evidence="9">ESCRT-I complex subunit VPS28</fullName>
    </submittedName>
</protein>
<evidence type="ECO:0000256" key="1">
    <source>
        <dbReference type="ARBA" id="ARBA00004177"/>
    </source>
</evidence>
<dbReference type="STRING" id="2163413.A0A4P6XDW1"/>
<dbReference type="InterPro" id="IPR038358">
    <property type="entry name" value="VPS28_N_sf"/>
</dbReference>
<keyword evidence="10" id="KW-1185">Reference proteome</keyword>
<dbReference type="Proteomes" id="UP000292447">
    <property type="component" value="Chromosome I"/>
</dbReference>
<proteinExistence type="inferred from homology"/>
<feature type="region of interest" description="Disordered" evidence="6">
    <location>
        <begin position="152"/>
        <end position="172"/>
    </location>
</feature>
<gene>
    <name evidence="9" type="primary">MPUL0A03020</name>
    <name evidence="9" type="ORF">METSCH_A03020</name>
</gene>
<dbReference type="Gene3D" id="1.20.120.1130">
    <property type="match status" value="1"/>
</dbReference>
<feature type="domain" description="VPS28 N-terminal" evidence="8">
    <location>
        <begin position="18"/>
        <end position="146"/>
    </location>
</feature>
<feature type="domain" description="VPS28 C-terminal" evidence="7">
    <location>
        <begin position="180"/>
        <end position="282"/>
    </location>
</feature>
<evidence type="ECO:0000256" key="3">
    <source>
        <dbReference type="ARBA" id="ARBA00022753"/>
    </source>
</evidence>
<accession>A0A4P6XDW1</accession>
<dbReference type="AlphaFoldDB" id="A0A4P6XDW1"/>
<dbReference type="InterPro" id="IPR037202">
    <property type="entry name" value="ESCRT_assembly_dom"/>
</dbReference>
<comment type="similarity">
    <text evidence="5">Belongs to the VPS28 family.</text>
</comment>
<feature type="region of interest" description="Disordered" evidence="6">
    <location>
        <begin position="1"/>
        <end position="20"/>
    </location>
</feature>
<dbReference type="InterPro" id="IPR007143">
    <property type="entry name" value="Vps28"/>
</dbReference>
<dbReference type="EMBL" id="CP034456">
    <property type="protein sequence ID" value="QBM85677.1"/>
    <property type="molecule type" value="Genomic_DNA"/>
</dbReference>
<reference evidence="10" key="1">
    <citation type="submission" date="2019-03" db="EMBL/GenBank/DDBJ databases">
        <title>Snf2 controls pulcherriminic acid biosynthesis and connects pigmentation and antifungal activity of the yeast Metschnikowia pulcherrima.</title>
        <authorList>
            <person name="Gore-Lloyd D."/>
            <person name="Sumann I."/>
            <person name="Brachmann A.O."/>
            <person name="Schneeberger K."/>
            <person name="Ortiz-Merino R.A."/>
            <person name="Moreno-Beltran M."/>
            <person name="Schlaefli M."/>
            <person name="Kirner P."/>
            <person name="Santos Kron A."/>
            <person name="Wolfe K.H."/>
            <person name="Piel J."/>
            <person name="Ahrens C.H."/>
            <person name="Henk D."/>
            <person name="Freimoser F.M."/>
        </authorList>
    </citation>
    <scope>NUCLEOTIDE SEQUENCE [LARGE SCALE GENOMIC DNA]</scope>
    <source>
        <strain evidence="10">APC 1.2</strain>
    </source>
</reference>
<dbReference type="InterPro" id="IPR037206">
    <property type="entry name" value="VPS28_C_sf"/>
</dbReference>
<evidence type="ECO:0000256" key="6">
    <source>
        <dbReference type="SAM" id="MobiDB-lite"/>
    </source>
</evidence>
<dbReference type="InterPro" id="IPR017898">
    <property type="entry name" value="VPS28_N"/>
</dbReference>
<evidence type="ECO:0000256" key="5">
    <source>
        <dbReference type="PROSITE-ProRule" id="PRU00642"/>
    </source>
</evidence>
<evidence type="ECO:0000313" key="9">
    <source>
        <dbReference type="EMBL" id="QBM85677.1"/>
    </source>
</evidence>
<feature type="compositionally biased region" description="Polar residues" evidence="6">
    <location>
        <begin position="156"/>
        <end position="165"/>
    </location>
</feature>
<sequence>MSAPPAYAPTTTSTYTPSEHSHVNYNEEITRSSLIPTSVHKSVYDSLCELYAILNVTEMVENAFVKDYITDKEKYTATIMRLVNQCQILLESVRASPTHEQILSKILPDLNLDYSNVLTALAAKYDLHAPLALDRLAKKVPATIEHFHKHVEKAENSGQKTQADSTADESVPAAPKLSAASARLVAEATGNFITLMDALKLNYNTKTQLHPLLSNLVISLNELVTREQSQTVTLEFPGKLKLVSWLIKLNNLADSDELAPEDAELFLQDLDASYKGFYDSLE</sequence>
<evidence type="ECO:0000256" key="4">
    <source>
        <dbReference type="ARBA" id="ARBA00022927"/>
    </source>
</evidence>
<dbReference type="InterPro" id="IPR017899">
    <property type="entry name" value="VPS28_C"/>
</dbReference>
<dbReference type="PANTHER" id="PTHR12937:SF0">
    <property type="entry name" value="VACUOLAR PROTEIN SORTING-ASSOCIATED PROTEIN 28 HOMOLOG"/>
    <property type="match status" value="1"/>
</dbReference>
<keyword evidence="2 5" id="KW-0813">Transport</keyword>
<dbReference type="PROSITE" id="PS51310">
    <property type="entry name" value="VPS28_C"/>
    <property type="match status" value="1"/>
</dbReference>
<dbReference type="PANTHER" id="PTHR12937">
    <property type="entry name" value="VACUOLAR PROTEIN SORTING 28, ISOFORM 2 VPS28"/>
    <property type="match status" value="1"/>
</dbReference>
<dbReference type="SUPFAM" id="SSF140111">
    <property type="entry name" value="Endosomal sorting complex assembly domain"/>
    <property type="match status" value="1"/>
</dbReference>
<name>A0A4P6XDW1_9ASCO</name>
<dbReference type="GO" id="GO:0043328">
    <property type="term" value="P:protein transport to vacuole involved in ubiquitin-dependent protein catabolic process via the multivesicular body sorting pathway"/>
    <property type="evidence" value="ECO:0007669"/>
    <property type="project" value="TreeGrafter"/>
</dbReference>
<evidence type="ECO:0000259" key="8">
    <source>
        <dbReference type="PROSITE" id="PS51313"/>
    </source>
</evidence>
<dbReference type="PIRSF" id="PIRSF017535">
    <property type="entry name" value="VPS28"/>
    <property type="match status" value="1"/>
</dbReference>